<evidence type="ECO:0000256" key="4">
    <source>
        <dbReference type="RuleBase" id="RU367036"/>
    </source>
</evidence>
<comment type="similarity">
    <text evidence="2 4">Belongs to the gamma-glutamylcyclotransferase family.</text>
</comment>
<evidence type="ECO:0000313" key="6">
    <source>
        <dbReference type="EMBL" id="ACO70044.1"/>
    </source>
</evidence>
<dbReference type="InterPro" id="IPR039126">
    <property type="entry name" value="GGACT"/>
</dbReference>
<evidence type="ECO:0000313" key="7">
    <source>
        <dbReference type="Proteomes" id="UP000002009"/>
    </source>
</evidence>
<evidence type="ECO:0000256" key="2">
    <source>
        <dbReference type="ARBA" id="ARBA00008861"/>
    </source>
</evidence>
<gene>
    <name evidence="6" type="ORF">MICPUN_109042</name>
</gene>
<dbReference type="eggNOG" id="KOG4450">
    <property type="taxonomic scope" value="Eukaryota"/>
</dbReference>
<dbReference type="RefSeq" id="XP_002508786.1">
    <property type="nucleotide sequence ID" value="XM_002508740.1"/>
</dbReference>
<sequence>MSSGCETPSHRVFVYGTLKRGFYNHRLLREMDAKFLGEALTRKPWRMVLGEYGIPYLMRGEADGSAVVPGELWEVDDEGLDALDVLEGIDEGMYERVTLDVATREGADGAVDGGFATTAQAFVCGPESERRGIGTTWSEEIAAYDLKTHEASYVPKHERAAGSLGTESLGRRRS</sequence>
<dbReference type="InterPro" id="IPR013024">
    <property type="entry name" value="GGCT-like"/>
</dbReference>
<organism evidence="6 7">
    <name type="scientific">Micromonas commoda (strain RCC299 / NOUM17 / CCMP2709)</name>
    <name type="common">Picoplanktonic green alga</name>
    <dbReference type="NCBI Taxonomy" id="296587"/>
    <lineage>
        <taxon>Eukaryota</taxon>
        <taxon>Viridiplantae</taxon>
        <taxon>Chlorophyta</taxon>
        <taxon>Mamiellophyceae</taxon>
        <taxon>Mamiellales</taxon>
        <taxon>Mamiellaceae</taxon>
        <taxon>Micromonas</taxon>
    </lineage>
</organism>
<name>C1FH68_MICCC</name>
<feature type="domain" description="Gamma-glutamylcyclotransferase AIG2-like" evidence="5">
    <location>
        <begin position="12"/>
        <end position="126"/>
    </location>
</feature>
<proteinExistence type="inferred from homology"/>
<dbReference type="InterPro" id="IPR009288">
    <property type="entry name" value="AIG2-like_dom"/>
</dbReference>
<dbReference type="STRING" id="296587.C1FH68"/>
<dbReference type="InterPro" id="IPR036568">
    <property type="entry name" value="GGCT-like_sf"/>
</dbReference>
<dbReference type="GeneID" id="8246792"/>
<dbReference type="AlphaFoldDB" id="C1FH68"/>
<dbReference type="EMBL" id="CP001576">
    <property type="protein sequence ID" value="ACO70044.1"/>
    <property type="molecule type" value="Genomic_DNA"/>
</dbReference>
<evidence type="ECO:0000256" key="3">
    <source>
        <dbReference type="PIRSR" id="PIRSR639126-1"/>
    </source>
</evidence>
<dbReference type="OrthoDB" id="113620at2759"/>
<dbReference type="KEGG" id="mis:MICPUN_109042"/>
<evidence type="ECO:0000259" key="5">
    <source>
        <dbReference type="Pfam" id="PF06094"/>
    </source>
</evidence>
<dbReference type="Pfam" id="PF06094">
    <property type="entry name" value="GGACT"/>
    <property type="match status" value="1"/>
</dbReference>
<comment type="function">
    <text evidence="1">Putative gamma-glutamylcyclotransferase.</text>
</comment>
<dbReference type="PANTHER" id="PTHR12510">
    <property type="entry name" value="TROPONIN C-AKIN-1 PROTEIN"/>
    <property type="match status" value="1"/>
</dbReference>
<dbReference type="Proteomes" id="UP000002009">
    <property type="component" value="Chromosome 10"/>
</dbReference>
<protein>
    <recommendedName>
        <fullName evidence="4">Gamma-glutamylcyclotransferase family protein</fullName>
    </recommendedName>
</protein>
<dbReference type="SUPFAM" id="SSF110857">
    <property type="entry name" value="Gamma-glutamyl cyclotransferase-like"/>
    <property type="match status" value="1"/>
</dbReference>
<dbReference type="GO" id="GO:0061929">
    <property type="term" value="F:gamma-glutamylaminecyclotransferase activity"/>
    <property type="evidence" value="ECO:0007669"/>
    <property type="project" value="InterPro"/>
</dbReference>
<dbReference type="GO" id="GO:0005829">
    <property type="term" value="C:cytosol"/>
    <property type="evidence" value="ECO:0007669"/>
    <property type="project" value="TreeGrafter"/>
</dbReference>
<dbReference type="FunCoup" id="C1FH68">
    <property type="interactions" value="110"/>
</dbReference>
<feature type="active site" description="Proton acceptor" evidence="3">
    <location>
        <position position="87"/>
    </location>
</feature>
<dbReference type="CDD" id="cd06661">
    <property type="entry name" value="GGCT_like"/>
    <property type="match status" value="1"/>
</dbReference>
<accession>C1FH68</accession>
<keyword evidence="7" id="KW-1185">Reference proteome</keyword>
<dbReference type="InParanoid" id="C1FH68"/>
<dbReference type="Gene3D" id="3.10.490.10">
    <property type="entry name" value="Gamma-glutamyl cyclotransferase-like"/>
    <property type="match status" value="1"/>
</dbReference>
<evidence type="ECO:0000256" key="1">
    <source>
        <dbReference type="ARBA" id="ARBA00002782"/>
    </source>
</evidence>
<reference evidence="6 7" key="1">
    <citation type="journal article" date="2009" name="Science">
        <title>Green evolution and dynamic adaptations revealed by genomes of the marine picoeukaryotes Micromonas.</title>
        <authorList>
            <person name="Worden A.Z."/>
            <person name="Lee J.H."/>
            <person name="Mock T."/>
            <person name="Rouze P."/>
            <person name="Simmons M.P."/>
            <person name="Aerts A.L."/>
            <person name="Allen A.E."/>
            <person name="Cuvelier M.L."/>
            <person name="Derelle E."/>
            <person name="Everett M.V."/>
            <person name="Foulon E."/>
            <person name="Grimwood J."/>
            <person name="Gundlach H."/>
            <person name="Henrissat B."/>
            <person name="Napoli C."/>
            <person name="McDonald S.M."/>
            <person name="Parker M.S."/>
            <person name="Rombauts S."/>
            <person name="Salamov A."/>
            <person name="Von Dassow P."/>
            <person name="Badger J.H."/>
            <person name="Coutinho P.M."/>
            <person name="Demir E."/>
            <person name="Dubchak I."/>
            <person name="Gentemann C."/>
            <person name="Eikrem W."/>
            <person name="Gready J.E."/>
            <person name="John U."/>
            <person name="Lanier W."/>
            <person name="Lindquist E.A."/>
            <person name="Lucas S."/>
            <person name="Mayer K.F."/>
            <person name="Moreau H."/>
            <person name="Not F."/>
            <person name="Otillar R."/>
            <person name="Panaud O."/>
            <person name="Pangilinan J."/>
            <person name="Paulsen I."/>
            <person name="Piegu B."/>
            <person name="Poliakov A."/>
            <person name="Robbens S."/>
            <person name="Schmutz J."/>
            <person name="Toulza E."/>
            <person name="Wyss T."/>
            <person name="Zelensky A."/>
            <person name="Zhou K."/>
            <person name="Armbrust E.V."/>
            <person name="Bhattacharya D."/>
            <person name="Goodenough U.W."/>
            <person name="Van de Peer Y."/>
            <person name="Grigoriev I.V."/>
        </authorList>
    </citation>
    <scope>NUCLEOTIDE SEQUENCE [LARGE SCALE GENOMIC DNA]</scope>
    <source>
        <strain evidence="7">RCC299 / NOUM17</strain>
    </source>
</reference>
<dbReference type="PANTHER" id="PTHR12510:SF4">
    <property type="entry name" value="GAMMA-GLUTAMYLAMINECYCLOTRANSFERASE"/>
    <property type="match status" value="1"/>
</dbReference>